<sequence length="247" mass="28502">MGLEYHIQIMSEILLKTESGNSEIFVKRIYLERGQNIKTHPLSIIMERARAQGVTYEDHHLLYPNEITVIGENMIEAQFPRMNQGNLLVYASKIPLEDGIKSIGGLPKEDLQRFIQQIGNAVDALHQLGFNHLDIKDDNILCHNGNFYLGDLDYCVERYSEGDQEDREMFVSLVAYSLVTAKAFAELENITDSNKEDEFFQTRLFEIVASEYSPKLRDIFAEFRSKDSKTNFTEFAKQVNEEINLNY</sequence>
<name>A0A1F7XA30_9BACT</name>
<protein>
    <recommendedName>
        <fullName evidence="1">Protein kinase domain-containing protein</fullName>
    </recommendedName>
</protein>
<dbReference type="Pfam" id="PF00069">
    <property type="entry name" value="Pkinase"/>
    <property type="match status" value="1"/>
</dbReference>
<evidence type="ECO:0000313" key="3">
    <source>
        <dbReference type="Proteomes" id="UP000177053"/>
    </source>
</evidence>
<dbReference type="SUPFAM" id="SSF56112">
    <property type="entry name" value="Protein kinase-like (PK-like)"/>
    <property type="match status" value="1"/>
</dbReference>
<reference evidence="2 3" key="1">
    <citation type="journal article" date="2016" name="Nat. Commun.">
        <title>Thousands of microbial genomes shed light on interconnected biogeochemical processes in an aquifer system.</title>
        <authorList>
            <person name="Anantharaman K."/>
            <person name="Brown C.T."/>
            <person name="Hug L.A."/>
            <person name="Sharon I."/>
            <person name="Castelle C.J."/>
            <person name="Probst A.J."/>
            <person name="Thomas B.C."/>
            <person name="Singh A."/>
            <person name="Wilkins M.J."/>
            <person name="Karaoz U."/>
            <person name="Brodie E.L."/>
            <person name="Williams K.H."/>
            <person name="Hubbard S.S."/>
            <person name="Banfield J.F."/>
        </authorList>
    </citation>
    <scope>NUCLEOTIDE SEQUENCE [LARGE SCALE GENOMIC DNA]</scope>
</reference>
<gene>
    <name evidence="2" type="ORF">A2Z22_01485</name>
</gene>
<accession>A0A1F7XA30</accession>
<dbReference type="InterPro" id="IPR008271">
    <property type="entry name" value="Ser/Thr_kinase_AS"/>
</dbReference>
<dbReference type="PROSITE" id="PS50011">
    <property type="entry name" value="PROTEIN_KINASE_DOM"/>
    <property type="match status" value="1"/>
</dbReference>
<dbReference type="PROSITE" id="PS00108">
    <property type="entry name" value="PROTEIN_KINASE_ST"/>
    <property type="match status" value="1"/>
</dbReference>
<dbReference type="Gene3D" id="1.10.510.10">
    <property type="entry name" value="Transferase(Phosphotransferase) domain 1"/>
    <property type="match status" value="1"/>
</dbReference>
<dbReference type="InterPro" id="IPR011009">
    <property type="entry name" value="Kinase-like_dom_sf"/>
</dbReference>
<dbReference type="Proteomes" id="UP000177053">
    <property type="component" value="Unassembled WGS sequence"/>
</dbReference>
<dbReference type="GO" id="GO:0004672">
    <property type="term" value="F:protein kinase activity"/>
    <property type="evidence" value="ECO:0007669"/>
    <property type="project" value="InterPro"/>
</dbReference>
<evidence type="ECO:0000259" key="1">
    <source>
        <dbReference type="PROSITE" id="PS50011"/>
    </source>
</evidence>
<evidence type="ECO:0000313" key="2">
    <source>
        <dbReference type="EMBL" id="OGM11886.1"/>
    </source>
</evidence>
<comment type="caution">
    <text evidence="2">The sequence shown here is derived from an EMBL/GenBank/DDBJ whole genome shotgun (WGS) entry which is preliminary data.</text>
</comment>
<dbReference type="InterPro" id="IPR000719">
    <property type="entry name" value="Prot_kinase_dom"/>
</dbReference>
<feature type="domain" description="Protein kinase" evidence="1">
    <location>
        <begin position="1"/>
        <end position="247"/>
    </location>
</feature>
<dbReference type="GO" id="GO:0005524">
    <property type="term" value="F:ATP binding"/>
    <property type="evidence" value="ECO:0007669"/>
    <property type="project" value="InterPro"/>
</dbReference>
<dbReference type="EMBL" id="MGFS01000007">
    <property type="protein sequence ID" value="OGM11886.1"/>
    <property type="molecule type" value="Genomic_DNA"/>
</dbReference>
<proteinExistence type="predicted"/>
<dbReference type="AlphaFoldDB" id="A0A1F7XA30"/>
<organism evidence="2 3">
    <name type="scientific">Candidatus Woesebacteria bacterium RBG_16_34_12</name>
    <dbReference type="NCBI Taxonomy" id="1802480"/>
    <lineage>
        <taxon>Bacteria</taxon>
        <taxon>Candidatus Woeseibacteriota</taxon>
    </lineage>
</organism>